<gene>
    <name evidence="3" type="ORF">ACFQ3N_12745</name>
</gene>
<evidence type="ECO:0000313" key="4">
    <source>
        <dbReference type="Proteomes" id="UP001597040"/>
    </source>
</evidence>
<dbReference type="SUPFAM" id="SSF88659">
    <property type="entry name" value="Sigma3 and sigma4 domains of RNA polymerase sigma factors"/>
    <property type="match status" value="1"/>
</dbReference>
<organism evidence="3 4">
    <name type="scientific">Virgibacillus byunsanensis</name>
    <dbReference type="NCBI Taxonomy" id="570945"/>
    <lineage>
        <taxon>Bacteria</taxon>
        <taxon>Bacillati</taxon>
        <taxon>Bacillota</taxon>
        <taxon>Bacilli</taxon>
        <taxon>Bacillales</taxon>
        <taxon>Bacillaceae</taxon>
        <taxon>Virgibacillus</taxon>
    </lineage>
</organism>
<evidence type="ECO:0000259" key="2">
    <source>
        <dbReference type="Pfam" id="PF04545"/>
    </source>
</evidence>
<dbReference type="RefSeq" id="WP_390362914.1">
    <property type="nucleotide sequence ID" value="NZ_JBHTKJ010000034.1"/>
</dbReference>
<comment type="caution">
    <text evidence="3">The sequence shown here is derived from an EMBL/GenBank/DDBJ whole genome shotgun (WGS) entry which is preliminary data.</text>
</comment>
<dbReference type="Gene3D" id="1.10.10.10">
    <property type="entry name" value="Winged helix-like DNA-binding domain superfamily/Winged helix DNA-binding domain"/>
    <property type="match status" value="1"/>
</dbReference>
<reference evidence="4" key="1">
    <citation type="journal article" date="2019" name="Int. J. Syst. Evol. Microbiol.">
        <title>The Global Catalogue of Microorganisms (GCM) 10K type strain sequencing project: providing services to taxonomists for standard genome sequencing and annotation.</title>
        <authorList>
            <consortium name="The Broad Institute Genomics Platform"/>
            <consortium name="The Broad Institute Genome Sequencing Center for Infectious Disease"/>
            <person name="Wu L."/>
            <person name="Ma J."/>
        </authorList>
    </citation>
    <scope>NUCLEOTIDE SEQUENCE [LARGE SCALE GENOMIC DNA]</scope>
    <source>
        <strain evidence="4">CCUG 56754</strain>
    </source>
</reference>
<dbReference type="InterPro" id="IPR000943">
    <property type="entry name" value="RNA_pol_sigma70"/>
</dbReference>
<dbReference type="PRINTS" id="PR00046">
    <property type="entry name" value="SIGMA70FCT"/>
</dbReference>
<protein>
    <submittedName>
        <fullName evidence="3">Sigma factor-like helix-turn-helix DNA-binding protein</fullName>
    </submittedName>
</protein>
<feature type="domain" description="RNA polymerase sigma-70 region 4" evidence="2">
    <location>
        <begin position="410"/>
        <end position="454"/>
    </location>
</feature>
<dbReference type="EMBL" id="JBHTKJ010000034">
    <property type="protein sequence ID" value="MFD1039253.1"/>
    <property type="molecule type" value="Genomic_DNA"/>
</dbReference>
<dbReference type="CDD" id="cd06171">
    <property type="entry name" value="Sigma70_r4"/>
    <property type="match status" value="1"/>
</dbReference>
<dbReference type="InterPro" id="IPR007630">
    <property type="entry name" value="RNA_pol_sigma70_r4"/>
</dbReference>
<dbReference type="InterPro" id="IPR013324">
    <property type="entry name" value="RNA_pol_sigma_r3/r4-like"/>
</dbReference>
<dbReference type="Proteomes" id="UP001597040">
    <property type="component" value="Unassembled WGS sequence"/>
</dbReference>
<feature type="region of interest" description="Disordered" evidence="1">
    <location>
        <begin position="152"/>
        <end position="178"/>
    </location>
</feature>
<dbReference type="Pfam" id="PF04545">
    <property type="entry name" value="Sigma70_r4"/>
    <property type="match status" value="1"/>
</dbReference>
<name>A0ABW3LN64_9BACI</name>
<keyword evidence="4" id="KW-1185">Reference proteome</keyword>
<evidence type="ECO:0000256" key="1">
    <source>
        <dbReference type="SAM" id="MobiDB-lite"/>
    </source>
</evidence>
<dbReference type="InterPro" id="IPR036388">
    <property type="entry name" value="WH-like_DNA-bd_sf"/>
</dbReference>
<proteinExistence type="predicted"/>
<evidence type="ECO:0000313" key="3">
    <source>
        <dbReference type="EMBL" id="MFD1039253.1"/>
    </source>
</evidence>
<accession>A0ABW3LN64</accession>
<sequence>MKDFILIPSIINDIAYIHSQHLADILSKSEVQGNKIPLDFIRLLYKENPEKFFKVVDELSLRGFQFFTEKPNNILPNFTPDFSSYMEVESNHDYFKNLKLHRLGISGFIKRFNIDNDLFFNKIPLNGFTFMNASIDQESLMDELKSAGFEIKTTQASPADKPQTEYSSTSDPEPRPYDNNVRIDQAFEDSKYNTFRRFCYQNKLKTIGELTPDHINTYKNAKGVGVQKFQLVKERLKSYQIGEVEPTDPEDRVVKLENKIAGEVEPKQILFENKFTLFVTFCEENGLKTINEIKKKHITAFSNRPQVGAKKVRDVENALTDFAKTADSSVPTFFTAGNLLERIQYMDVVDLLESYGFNSGSNSALKIVDIEGEYFADLVDVFDPHTLIQLSNKLKNQKSPQLIASDTKNALTEKELKVLELRFIDKVTLETAGQQFSVTRERVRQIERKAIRKVSNHLTAQKFVFIIKLLAPNKSFITSNEFIDFIGTDNAYLLNIFKAQNDLFSYYEELDVFFFPEAEKDKIINKLEEIFTDLPDIFYFHEYENLLEESLENVGINIDETGWKTILENFGFQKFGKAFSRSKITMLDILEQLFKKHIKGSLRIDDDAVVPLNELSKRYFDSNLGDSARAIEARLRYSRDVLLVGKNTFQWFDHDHFDESLMKDIDTYMKQQFEYVPTINVAEIFEVFAEKLAPFKITNKLHLYSLIRYYLGDEYSIGKGNTLNIFLDDENKLNIEDTVIATVKNLGGTCTKEELEKMLRWQRYKIDLAISSSDKLIPWGTNKVKLFDDLQLSDEQVSELSKLVESSLKEGYTTTSIIFEEMLFNKKLSPVIHEKGIDENGKLSAIIKILNPTIRGHMNFLYHKDSTITSFEEAIAYRFTGETPREEIKRFIIEHGYKELMASIFLERIVEQDYFVEIDLGIYYPTNNFTIPEEAVTSLTSLIESRMGENGFISLSNLEGYKGNLPSISFRWNPYLMKSILLNHGYRHIKKEHHDYRYDQIILVKNESKIDRFEELIHHILMNEYKGNMHESTVYDFLATKGIVRKKDYIHEKTLPYEVRKESKLVNVDELGIVTVRQVEPCHSSNSI</sequence>